<keyword evidence="2" id="KW-0805">Transcription regulation</keyword>
<evidence type="ECO:0000256" key="3">
    <source>
        <dbReference type="ARBA" id="ARBA00022946"/>
    </source>
</evidence>
<gene>
    <name evidence="4" type="ORF">PIB30_005102</name>
</gene>
<keyword evidence="2" id="KW-0806">Transcription termination</keyword>
<evidence type="ECO:0000256" key="2">
    <source>
        <dbReference type="ARBA" id="ARBA00022472"/>
    </source>
</evidence>
<accession>A0ABU6Q4W2</accession>
<comment type="caution">
    <text evidence="4">The sequence shown here is derived from an EMBL/GenBank/DDBJ whole genome shotgun (WGS) entry which is preliminary data.</text>
</comment>
<name>A0ABU6Q4W2_9FABA</name>
<dbReference type="InterPro" id="IPR003690">
    <property type="entry name" value="MTERF"/>
</dbReference>
<dbReference type="PANTHER" id="PTHR13068:SF172">
    <property type="entry name" value="TRANSCRIPTION TERMINATION FACTOR FAMILY PROTEIN"/>
    <property type="match status" value="1"/>
</dbReference>
<dbReference type="Pfam" id="PF02536">
    <property type="entry name" value="mTERF"/>
    <property type="match status" value="1"/>
</dbReference>
<keyword evidence="5" id="KW-1185">Reference proteome</keyword>
<organism evidence="4 5">
    <name type="scientific">Stylosanthes scabra</name>
    <dbReference type="NCBI Taxonomy" id="79078"/>
    <lineage>
        <taxon>Eukaryota</taxon>
        <taxon>Viridiplantae</taxon>
        <taxon>Streptophyta</taxon>
        <taxon>Embryophyta</taxon>
        <taxon>Tracheophyta</taxon>
        <taxon>Spermatophyta</taxon>
        <taxon>Magnoliopsida</taxon>
        <taxon>eudicotyledons</taxon>
        <taxon>Gunneridae</taxon>
        <taxon>Pentapetalae</taxon>
        <taxon>rosids</taxon>
        <taxon>fabids</taxon>
        <taxon>Fabales</taxon>
        <taxon>Fabaceae</taxon>
        <taxon>Papilionoideae</taxon>
        <taxon>50 kb inversion clade</taxon>
        <taxon>dalbergioids sensu lato</taxon>
        <taxon>Dalbergieae</taxon>
        <taxon>Pterocarpus clade</taxon>
        <taxon>Stylosanthes</taxon>
    </lineage>
</organism>
<comment type="similarity">
    <text evidence="1">Belongs to the mTERF family.</text>
</comment>
<evidence type="ECO:0000313" key="4">
    <source>
        <dbReference type="EMBL" id="MED6106468.1"/>
    </source>
</evidence>
<dbReference type="Proteomes" id="UP001341840">
    <property type="component" value="Unassembled WGS sequence"/>
</dbReference>
<proteinExistence type="inferred from homology"/>
<dbReference type="EMBL" id="JASCZI010000010">
    <property type="protein sequence ID" value="MED6106468.1"/>
    <property type="molecule type" value="Genomic_DNA"/>
</dbReference>
<dbReference type="InterPro" id="IPR038538">
    <property type="entry name" value="MTERF_sf"/>
</dbReference>
<protein>
    <submittedName>
        <fullName evidence="4">Uncharacterized protein</fullName>
    </submittedName>
</protein>
<keyword evidence="2" id="KW-0804">Transcription</keyword>
<keyword evidence="3" id="KW-0809">Transit peptide</keyword>
<evidence type="ECO:0000256" key="1">
    <source>
        <dbReference type="ARBA" id="ARBA00007692"/>
    </source>
</evidence>
<evidence type="ECO:0000313" key="5">
    <source>
        <dbReference type="Proteomes" id="UP001341840"/>
    </source>
</evidence>
<sequence length="383" mass="43980">MFHSKHQSLTRALLFFLNHTSPLPSPSTKPYLLLSPTRRHTSLFSTTSTSDGHHSFTVSYLTTKCGFSHEDALKAQKRVRFDTPVKPDSVISLFKAHGFSFPQITTILCRIPMFLTCDPTKVIIPKFQFLASKGASPSDIVAMTTRSPRFLLRSLDHMVPLYHLLRRFCPSDLKTIAYITACPSSITDFRVSQNVQLLLDEGLTHANIHHLLRTRPSVLCSSDLNKTVEEVKKLGFDPTQSYFSVVLLTKRAVTRSQWDAKVEVLKKWGWSEQDFEEAFRRHPHFMLRSQEKLNAVMSLWIGKFGWDGMLLCIRPMLFGYSMEKRLIPRAKVVKYLLSNGLMKKNASIITPFSVKEEMFLKKFVTCFNEKDRSHLLKLYQGRS</sequence>
<dbReference type="PANTHER" id="PTHR13068">
    <property type="entry name" value="CGI-12 PROTEIN-RELATED"/>
    <property type="match status" value="1"/>
</dbReference>
<dbReference type="Gene3D" id="1.25.70.10">
    <property type="entry name" value="Transcription termination factor 3, mitochondrial"/>
    <property type="match status" value="1"/>
</dbReference>
<reference evidence="4 5" key="1">
    <citation type="journal article" date="2023" name="Plants (Basel)">
        <title>Bridging the Gap: Combining Genomics and Transcriptomics Approaches to Understand Stylosanthes scabra, an Orphan Legume from the Brazilian Caatinga.</title>
        <authorList>
            <person name="Ferreira-Neto J.R.C."/>
            <person name="da Silva M.D."/>
            <person name="Binneck E."/>
            <person name="de Melo N.F."/>
            <person name="da Silva R.H."/>
            <person name="de Melo A.L.T.M."/>
            <person name="Pandolfi V."/>
            <person name="Bustamante F.O."/>
            <person name="Brasileiro-Vidal A.C."/>
            <person name="Benko-Iseppon A.M."/>
        </authorList>
    </citation>
    <scope>NUCLEOTIDE SEQUENCE [LARGE SCALE GENOMIC DNA]</scope>
    <source>
        <tissue evidence="4">Leaves</tissue>
    </source>
</reference>
<dbReference type="SMART" id="SM00733">
    <property type="entry name" value="Mterf"/>
    <property type="match status" value="4"/>
</dbReference>